<keyword evidence="2" id="KW-1185">Reference proteome</keyword>
<proteinExistence type="predicted"/>
<protein>
    <submittedName>
        <fullName evidence="1">Uncharacterized protein</fullName>
    </submittedName>
</protein>
<reference evidence="1 2" key="1">
    <citation type="submission" date="2017-01" db="EMBL/GenBank/DDBJ databases">
        <title>Genome sequence of Rhodoferax antarcticus ANT.BR, a psychrophilic purple nonsulfur bacterium from an Antarctic microbial mat.</title>
        <authorList>
            <person name="Baker J."/>
            <person name="Riester C."/>
            <person name="Skinner B."/>
            <person name="Newell A."/>
            <person name="Swingley W."/>
            <person name="Madigan M."/>
            <person name="Jung D."/>
            <person name="Asao M."/>
            <person name="Chen M."/>
            <person name="Loughlin P."/>
            <person name="Pan H."/>
            <person name="Lin S."/>
            <person name="Li N."/>
            <person name="Shaw J."/>
            <person name="Prado M."/>
            <person name="Sherman C."/>
            <person name="Li X."/>
            <person name="Tang J."/>
            <person name="Blankenship R."/>
            <person name="Zhao T."/>
            <person name="Touchman J."/>
            <person name="Sattley M."/>
        </authorList>
    </citation>
    <scope>NUCLEOTIDE SEQUENCE [LARGE SCALE GENOMIC DNA]</scope>
    <source>
        <strain evidence="1 2">ANT.BR</strain>
    </source>
</reference>
<sequence length="199" mass="21128">MTMGWMGNYESGKSRFVPCADGARLVTPALAFVPDSAGGCGMPSVTGDRHDQVAKEAPAWFKTSVQTLASMSAGQIILARITGTAGKYRFWSSPVGVQSPADWETATAKEIRAFKLEQSTKAAEKAAADAEWATSFVAAQAALASDHGWVVVDTRPGRALYPDGHVTIAMAEDGRVFEIRSVPKMMGRGYTHDAAEVAS</sequence>
<evidence type="ECO:0000313" key="2">
    <source>
        <dbReference type="Proteomes" id="UP000185911"/>
    </source>
</evidence>
<organism evidence="1 2">
    <name type="scientific">Rhodoferax antarcticus ANT.BR</name>
    <dbReference type="NCBI Taxonomy" id="1111071"/>
    <lineage>
        <taxon>Bacteria</taxon>
        <taxon>Pseudomonadati</taxon>
        <taxon>Pseudomonadota</taxon>
        <taxon>Betaproteobacteria</taxon>
        <taxon>Burkholderiales</taxon>
        <taxon>Comamonadaceae</taxon>
        <taxon>Rhodoferax</taxon>
    </lineage>
</organism>
<evidence type="ECO:0000313" key="1">
    <source>
        <dbReference type="EMBL" id="OLP04626.1"/>
    </source>
</evidence>
<comment type="caution">
    <text evidence="1">The sequence shown here is derived from an EMBL/GenBank/DDBJ whole genome shotgun (WGS) entry which is preliminary data.</text>
</comment>
<gene>
    <name evidence="1" type="ORF">BLL52_4292</name>
</gene>
<name>A0A1Q8Y999_9BURK</name>
<dbReference type="Proteomes" id="UP000185911">
    <property type="component" value="Unassembled WGS sequence"/>
</dbReference>
<accession>A0A1Q8Y999</accession>
<dbReference type="AlphaFoldDB" id="A0A1Q8Y999"/>
<dbReference type="EMBL" id="MSYM01000020">
    <property type="protein sequence ID" value="OLP04626.1"/>
    <property type="molecule type" value="Genomic_DNA"/>
</dbReference>